<feature type="compositionally biased region" description="Basic and acidic residues" evidence="1">
    <location>
        <begin position="90"/>
        <end position="100"/>
    </location>
</feature>
<gene>
    <name evidence="2" type="ORF">H103_02707</name>
</gene>
<accession>A0A022W8W2</accession>
<dbReference type="Proteomes" id="UP000023758">
    <property type="component" value="Unassembled WGS sequence"/>
</dbReference>
<name>A0A022W8W2_TRIRU</name>
<proteinExistence type="predicted"/>
<feature type="region of interest" description="Disordered" evidence="1">
    <location>
        <begin position="71"/>
        <end position="100"/>
    </location>
</feature>
<dbReference type="AlphaFoldDB" id="A0A022W8W2"/>
<evidence type="ECO:0000256" key="1">
    <source>
        <dbReference type="SAM" id="MobiDB-lite"/>
    </source>
</evidence>
<reference evidence="2" key="1">
    <citation type="submission" date="2014-02" db="EMBL/GenBank/DDBJ databases">
        <title>The Genome Sequence of Trichophyton rubrum (morphotype fischeri) CBS 288.86.</title>
        <authorList>
            <consortium name="The Broad Institute Genomics Platform"/>
            <person name="Cuomo C.A."/>
            <person name="White T.C."/>
            <person name="Graser Y."/>
            <person name="Martinez-Rossi N."/>
            <person name="Heitman J."/>
            <person name="Young S.K."/>
            <person name="Zeng Q."/>
            <person name="Gargeya S."/>
            <person name="Abouelleil A."/>
            <person name="Alvarado L."/>
            <person name="Chapman S.B."/>
            <person name="Gainer-Dewar J."/>
            <person name="Goldberg J."/>
            <person name="Griggs A."/>
            <person name="Gujja S."/>
            <person name="Hansen M."/>
            <person name="Howarth C."/>
            <person name="Imamovic A."/>
            <person name="Larimer J."/>
            <person name="Martinez D."/>
            <person name="Murphy C."/>
            <person name="Pearson M.D."/>
            <person name="Persinoti G."/>
            <person name="Poon T."/>
            <person name="Priest M."/>
            <person name="Roberts A.D."/>
            <person name="Saif S."/>
            <person name="Shea T.D."/>
            <person name="Sykes S.N."/>
            <person name="Wortman J."/>
            <person name="Nusbaum C."/>
            <person name="Birren B."/>
        </authorList>
    </citation>
    <scope>NUCLEOTIDE SEQUENCE [LARGE SCALE GENOMIC DNA]</scope>
    <source>
        <strain evidence="2">CBS 288.86</strain>
    </source>
</reference>
<dbReference type="HOGENOM" id="CLU_2308095_0_0_1"/>
<evidence type="ECO:0000313" key="2">
    <source>
        <dbReference type="EMBL" id="EZF54513.1"/>
    </source>
</evidence>
<feature type="compositionally biased region" description="Polar residues" evidence="1">
    <location>
        <begin position="78"/>
        <end position="87"/>
    </location>
</feature>
<dbReference type="EMBL" id="KK207782">
    <property type="protein sequence ID" value="EZF54513.1"/>
    <property type="molecule type" value="Genomic_DNA"/>
</dbReference>
<protein>
    <submittedName>
        <fullName evidence="2">Uncharacterized protein</fullName>
    </submittedName>
</protein>
<organism evidence="2">
    <name type="scientific">Trichophyton rubrum CBS 288.86</name>
    <dbReference type="NCBI Taxonomy" id="1215330"/>
    <lineage>
        <taxon>Eukaryota</taxon>
        <taxon>Fungi</taxon>
        <taxon>Dikarya</taxon>
        <taxon>Ascomycota</taxon>
        <taxon>Pezizomycotina</taxon>
        <taxon>Eurotiomycetes</taxon>
        <taxon>Eurotiomycetidae</taxon>
        <taxon>Onygenales</taxon>
        <taxon>Arthrodermataceae</taxon>
        <taxon>Trichophyton</taxon>
    </lineage>
</organism>
<sequence length="100" mass="10991">MRVGRANTNGGTRQLQRGRWVDGWAPWVRAWMRDATDTPPTMCGDGASIAMVIRARMPSYHRVNLDCPCGDLPGRASPTDTSMSRSGGTEMRRRGDQPSA</sequence>